<proteinExistence type="predicted"/>
<evidence type="ECO:0000313" key="2">
    <source>
        <dbReference type="EMBL" id="AXC13076.1"/>
    </source>
</evidence>
<reference evidence="2 3" key="1">
    <citation type="journal article" date="2018" name="Front. Microbiol.">
        <title>Hydrolytic Capabilities as a Key to Environmental Success: Chitinolytic and Cellulolytic Acidobacteria From Acidic Sub-arctic Soils and Boreal Peatlands.</title>
        <authorList>
            <person name="Belova S.E."/>
            <person name="Ravin N.V."/>
            <person name="Pankratov T.A."/>
            <person name="Rakitin A.L."/>
            <person name="Ivanova A.A."/>
            <person name="Beletsky A.V."/>
            <person name="Mardanov A.V."/>
            <person name="Sinninghe Damste J.S."/>
            <person name="Dedysh S.N."/>
        </authorList>
    </citation>
    <scope>NUCLEOTIDE SEQUENCE [LARGE SCALE GENOMIC DNA]</scope>
    <source>
        <strain evidence="2 3">SBC82</strain>
    </source>
</reference>
<dbReference type="AlphaFoldDB" id="A0A2Z5G3G9"/>
<dbReference type="KEGG" id="abas:ACPOL_3797"/>
<dbReference type="Proteomes" id="UP000253606">
    <property type="component" value="Chromosome"/>
</dbReference>
<evidence type="ECO:0000256" key="1">
    <source>
        <dbReference type="SAM" id="Phobius"/>
    </source>
</evidence>
<keyword evidence="3" id="KW-1185">Reference proteome</keyword>
<sequence>MSKPGSSRQQVIVFLVLTFAFSSVFYCMCWYTQQLRGAEGKYAIGLKWCVAFAAMLTLKLNCRKLSDLG</sequence>
<dbReference type="EMBL" id="CP030840">
    <property type="protein sequence ID" value="AXC13076.1"/>
    <property type="molecule type" value="Genomic_DNA"/>
</dbReference>
<keyword evidence="1" id="KW-0812">Transmembrane</keyword>
<evidence type="ECO:0000313" key="3">
    <source>
        <dbReference type="Proteomes" id="UP000253606"/>
    </source>
</evidence>
<name>A0A2Z5G3G9_9BACT</name>
<feature type="transmembrane region" description="Helical" evidence="1">
    <location>
        <begin position="12"/>
        <end position="33"/>
    </location>
</feature>
<organism evidence="2 3">
    <name type="scientific">Acidisarcina polymorpha</name>
    <dbReference type="NCBI Taxonomy" id="2211140"/>
    <lineage>
        <taxon>Bacteria</taxon>
        <taxon>Pseudomonadati</taxon>
        <taxon>Acidobacteriota</taxon>
        <taxon>Terriglobia</taxon>
        <taxon>Terriglobales</taxon>
        <taxon>Acidobacteriaceae</taxon>
        <taxon>Acidisarcina</taxon>
    </lineage>
</organism>
<protein>
    <submittedName>
        <fullName evidence="2">Uncharacterized protein</fullName>
    </submittedName>
</protein>
<gene>
    <name evidence="2" type="ORF">ACPOL_3797</name>
</gene>
<keyword evidence="1" id="KW-1133">Transmembrane helix</keyword>
<accession>A0A2Z5G3G9</accession>
<keyword evidence="1" id="KW-0472">Membrane</keyword>